<gene>
    <name evidence="3" type="ORF">MBEBAB_2431</name>
</gene>
<evidence type="ECO:0000256" key="2">
    <source>
        <dbReference type="SAM" id="SignalP"/>
    </source>
</evidence>
<dbReference type="Proteomes" id="UP000016569">
    <property type="component" value="Unassembled WGS sequence"/>
</dbReference>
<keyword evidence="3" id="KW-0418">Kinase</keyword>
<reference evidence="4" key="1">
    <citation type="journal article" date="2013" name="Genome Announc.">
        <title>Draft Genome Sequence of the Dimorphic Prosthecate Bacterium Brevundimonas abyssalis TAR-001T.</title>
        <authorList>
            <person name="Tsubouchi T."/>
            <person name="Nishi S."/>
            <person name="Usui K."/>
            <person name="Shimane Y."/>
            <person name="Takaki Y."/>
            <person name="Maruyama T."/>
            <person name="Hatada Y."/>
        </authorList>
    </citation>
    <scope>NUCLEOTIDE SEQUENCE [LARGE SCALE GENOMIC DNA]</scope>
    <source>
        <strain evidence="4">TAR-001</strain>
    </source>
</reference>
<dbReference type="AlphaFoldDB" id="A0A8E0ND90"/>
<sequence>MIRALILPSIAVLALAACGQSEEPAASAPETPAERPPRPLIPTPSAQGWGPLRIGMTRAEVVAALGEDANPDAVGGPDPESCDQFRPERRPRTLLLMLEQGVLTRISVSNGSDLQTDRGFSVGDSAAAIKAAYGADAQVSPHKYAEAPAEYITVWTDGPSDEPYREDADARGVVYEIGTDGNVSMIHVGGPSIQYVEGCA</sequence>
<evidence type="ECO:0000256" key="1">
    <source>
        <dbReference type="SAM" id="MobiDB-lite"/>
    </source>
</evidence>
<dbReference type="PROSITE" id="PS51257">
    <property type="entry name" value="PROKAR_LIPOPROTEIN"/>
    <property type="match status" value="1"/>
</dbReference>
<feature type="chain" id="PRO_5034328762" evidence="2">
    <location>
        <begin position="17"/>
        <end position="200"/>
    </location>
</feature>
<feature type="signal peptide" evidence="2">
    <location>
        <begin position="1"/>
        <end position="16"/>
    </location>
</feature>
<dbReference type="EMBL" id="BATC01000057">
    <property type="protein sequence ID" value="GAD60181.1"/>
    <property type="molecule type" value="Genomic_DNA"/>
</dbReference>
<evidence type="ECO:0000313" key="3">
    <source>
        <dbReference type="EMBL" id="GAD60181.1"/>
    </source>
</evidence>
<dbReference type="GO" id="GO:0004674">
    <property type="term" value="F:protein serine/threonine kinase activity"/>
    <property type="evidence" value="ECO:0007669"/>
    <property type="project" value="UniProtKB-KW"/>
</dbReference>
<keyword evidence="3" id="KW-0808">Transferase</keyword>
<organism evidence="3 4">
    <name type="scientific">Brevundimonas abyssalis TAR-001</name>
    <dbReference type="NCBI Taxonomy" id="1391729"/>
    <lineage>
        <taxon>Bacteria</taxon>
        <taxon>Pseudomonadati</taxon>
        <taxon>Pseudomonadota</taxon>
        <taxon>Alphaproteobacteria</taxon>
        <taxon>Caulobacterales</taxon>
        <taxon>Caulobacteraceae</taxon>
        <taxon>Brevundimonas</taxon>
    </lineage>
</organism>
<keyword evidence="4" id="KW-1185">Reference proteome</keyword>
<proteinExistence type="predicted"/>
<accession>A0A8E0ND90</accession>
<feature type="region of interest" description="Disordered" evidence="1">
    <location>
        <begin position="23"/>
        <end position="49"/>
    </location>
</feature>
<comment type="caution">
    <text evidence="3">The sequence shown here is derived from an EMBL/GenBank/DDBJ whole genome shotgun (WGS) entry which is preliminary data.</text>
</comment>
<keyword evidence="3" id="KW-0723">Serine/threonine-protein kinase</keyword>
<name>A0A8E0ND90_9CAUL</name>
<protein>
    <submittedName>
        <fullName evidence="3">Serine/threonine protein kinase</fullName>
    </submittedName>
</protein>
<keyword evidence="2" id="KW-0732">Signal</keyword>
<evidence type="ECO:0000313" key="4">
    <source>
        <dbReference type="Proteomes" id="UP000016569"/>
    </source>
</evidence>